<dbReference type="Pfam" id="PF02759">
    <property type="entry name" value="RUN"/>
    <property type="match status" value="1"/>
</dbReference>
<evidence type="ECO:0000259" key="7">
    <source>
        <dbReference type="PROSITE" id="PS50178"/>
    </source>
</evidence>
<feature type="compositionally biased region" description="Low complexity" evidence="6">
    <location>
        <begin position="612"/>
        <end position="624"/>
    </location>
</feature>
<dbReference type="GO" id="GO:0008270">
    <property type="term" value="F:zinc ion binding"/>
    <property type="evidence" value="ECO:0007669"/>
    <property type="project" value="UniProtKB-KW"/>
</dbReference>
<evidence type="ECO:0000256" key="6">
    <source>
        <dbReference type="SAM" id="MobiDB-lite"/>
    </source>
</evidence>
<reference evidence="10" key="1">
    <citation type="submission" date="2023-11" db="EMBL/GenBank/DDBJ databases">
        <title>Genome assemblies of two species of porcelain crab, Petrolisthes cinctipes and Petrolisthes manimaculis (Anomura: Porcellanidae).</title>
        <authorList>
            <person name="Angst P."/>
        </authorList>
    </citation>
    <scope>NUCLEOTIDE SEQUENCE</scope>
    <source>
        <strain evidence="10">PB745_02</strain>
        <tissue evidence="10">Gill</tissue>
    </source>
</reference>
<dbReference type="PANTHER" id="PTHR46753:SF2">
    <property type="entry name" value="FYVE AND COILED-COIL DOMAIN-CONTAINING PROTEIN 1"/>
    <property type="match status" value="1"/>
</dbReference>
<evidence type="ECO:0000256" key="2">
    <source>
        <dbReference type="ARBA" id="ARBA00022771"/>
    </source>
</evidence>
<dbReference type="GO" id="GO:1901098">
    <property type="term" value="P:positive regulation of autophagosome maturation"/>
    <property type="evidence" value="ECO:0007669"/>
    <property type="project" value="TreeGrafter"/>
</dbReference>
<dbReference type="PROSITE" id="PS50826">
    <property type="entry name" value="RUN"/>
    <property type="match status" value="1"/>
</dbReference>
<feature type="region of interest" description="Disordered" evidence="6">
    <location>
        <begin position="921"/>
        <end position="963"/>
    </location>
</feature>
<feature type="compositionally biased region" description="Low complexity" evidence="6">
    <location>
        <begin position="1431"/>
        <end position="1444"/>
    </location>
</feature>
<feature type="coiled-coil region" evidence="5">
    <location>
        <begin position="554"/>
        <end position="602"/>
    </location>
</feature>
<feature type="coiled-coil region" evidence="5">
    <location>
        <begin position="265"/>
        <end position="292"/>
    </location>
</feature>
<organism evidence="10 11">
    <name type="scientific">Petrolisthes manimaculis</name>
    <dbReference type="NCBI Taxonomy" id="1843537"/>
    <lineage>
        <taxon>Eukaryota</taxon>
        <taxon>Metazoa</taxon>
        <taxon>Ecdysozoa</taxon>
        <taxon>Arthropoda</taxon>
        <taxon>Crustacea</taxon>
        <taxon>Multicrustacea</taxon>
        <taxon>Malacostraca</taxon>
        <taxon>Eumalacostraca</taxon>
        <taxon>Eucarida</taxon>
        <taxon>Decapoda</taxon>
        <taxon>Pleocyemata</taxon>
        <taxon>Anomura</taxon>
        <taxon>Galatheoidea</taxon>
        <taxon>Porcellanidae</taxon>
        <taxon>Petrolisthes</taxon>
    </lineage>
</organism>
<sequence>MHELSWCISDSYTSSNSGHGCRKMAMNKKPMGVNFEKILHSLQGDVENMRSEFNEIGCPVNDDSTHLHQFCERLEFFLTSGLRERGGLLGGRRDLWHYVCRCLADRRNIHDGLRVVKANTELKTGVGRVRCLVRYCLVHGCLGDVVQQCVENRGVTRQCYQDGAPLLHPTYAPALYSSLYNLSDLKFDLPPSGYDLDMAWPAFTRGGIGSWRPPSRTMSVSSLFSQVSEAPSLQSPINTNMMGPLGEMDDPIASPDGPSTGVEDVETLHTRLVQLEEENTSLRTSCTHLQQKLDEALESSSSAAAAPNETVKHDVSECSRCETLSEELTTSREECHELRRLQQMLEGQVEALQTQVDECHAQEDKLKDEIKALTEAAADNRLIKTDTQGLSYSPPTLTINEPEETIPIATLQDQKQTQHSSEESSQDMLDQCRRKLEEVEKENTALKEQFKAAEIEKTTLRTNIRKVSANWFERKTRLSDSESESSGSETNLSRENSCSRKEEGVQVPDMEVLEKYGSLFKKVENMPQLLAEISFVTGKIDLTERMCCELRKRVKDYENVIDDQEDIIHGLKDQLDTYFNDNQKMSQQLSNLTKLFEDLELTEKTRVNAANPPDSSSSSFPTLPSEEDFKQMSSSLSMTYIKLKELIMEKKSLVTEIERLNVLNVELQRRVTQQETRLVSVSDALHTTWLLVSDMKEQHAQLHASESILRYELKGKRDLLHRLREELECSREQWHKIRQMNSQSEEAWNSLRDELDERRRIANETPGQDDKAEGGTEEEVEGAVAVVPPVSEEFEPPVDLLLDMAIEYGVIDADDETSTTMVAAMEGQDMRASRLQQLEDQCSYLYQKLMASTARSLTLASRLSALHHHFGSSDEEDDDDDDEDDEDEYDEEEYEEEYEEEQMEMDDDHLLLLESELLSPDAESSDTAYMSEADSGSAASGAAGNLSEEEAAEGQLSPSGEALDIDGDLSKRLINFLPKKIEILHRENKRLEERCELLHHEKLTVEAQLGQSLQMEKQQKKQLEEQLEHLGKCVDELKLERNGKIIEAEECLKQKVDSLSQREKEYETLQEEIEQLQEKYEERGTLLHVATDRVKELELAVQSQEHSSEDATTKLHQANDQVQELQSLHEELNSEYRQLKEEMIDLQQQLTDLKFQVSSKDMERHAAVQADQEKKEALTAAMCQISQYEEEISNLKQQLSSEKHKFVSQRDKLSNQVGELTQTLEEQESKCSNLDNQLQQTEMNLKVNQQSLSENQKELSSTKEESSQLTEDNEQLREKIIQLLREKDSLWQAKMRLEAAAGGGREWMEDKNASACLGCQAAFSITRRRHHCRACGRIFCTGCSDNWIMSSASSRRVRVCDDCFSVQAELAAIVASPTPTVQSTSTTQHTERGNETENLIIPSTSGPLPIANILPNDEDYAMISDEELQTSRMSSSPSSESPLSNNGDTTETRATLDIISFATLNTNPPTDAEVWVGAGTRVLVPVELPAGVSLHWKFVSEPKSVSFAVLHQPPVESCTQQEDGGAKGSHSESQQRVLIPTTRVASTQGSVIRGKLLAKQPGVYTLVFDNSCSRFTAKKVTYNLSLDTPTTPSPSTPQPSSVS</sequence>
<feature type="domain" description="FYVE-type" evidence="7">
    <location>
        <begin position="1310"/>
        <end position="1368"/>
    </location>
</feature>
<feature type="region of interest" description="Disordered" evidence="6">
    <location>
        <begin position="1427"/>
        <end position="1450"/>
    </location>
</feature>
<feature type="compositionally biased region" description="Basic and acidic residues" evidence="6">
    <location>
        <begin position="760"/>
        <end position="774"/>
    </location>
</feature>
<dbReference type="GO" id="GO:0005770">
    <property type="term" value="C:late endosome"/>
    <property type="evidence" value="ECO:0007669"/>
    <property type="project" value="TreeGrafter"/>
</dbReference>
<dbReference type="InterPro" id="IPR036598">
    <property type="entry name" value="GOLD_dom_sf"/>
</dbReference>
<evidence type="ECO:0000313" key="11">
    <source>
        <dbReference type="Proteomes" id="UP001292094"/>
    </source>
</evidence>
<dbReference type="GO" id="GO:0005776">
    <property type="term" value="C:autophagosome"/>
    <property type="evidence" value="ECO:0007669"/>
    <property type="project" value="TreeGrafter"/>
</dbReference>
<evidence type="ECO:0000259" key="9">
    <source>
        <dbReference type="PROSITE" id="PS50866"/>
    </source>
</evidence>
<dbReference type="InterPro" id="IPR011011">
    <property type="entry name" value="Znf_FYVE_PHD"/>
</dbReference>
<keyword evidence="3" id="KW-0862">Zinc</keyword>
<dbReference type="Gene3D" id="1.20.58.900">
    <property type="match status" value="1"/>
</dbReference>
<gene>
    <name evidence="10" type="ORF">Pmani_030376</name>
</gene>
<feature type="region of interest" description="Disordered" evidence="6">
    <location>
        <begin position="475"/>
        <end position="505"/>
    </location>
</feature>
<evidence type="ECO:0000256" key="5">
    <source>
        <dbReference type="SAM" id="Coils"/>
    </source>
</evidence>
<dbReference type="Gene3D" id="2.60.120.680">
    <property type="entry name" value="GOLD domain"/>
    <property type="match status" value="1"/>
</dbReference>
<keyword evidence="11" id="KW-1185">Reference proteome</keyword>
<feature type="region of interest" description="Disordered" evidence="6">
    <location>
        <begin position="1584"/>
        <end position="1603"/>
    </location>
</feature>
<dbReference type="SUPFAM" id="SSF140741">
    <property type="entry name" value="RUN domain-like"/>
    <property type="match status" value="1"/>
</dbReference>
<evidence type="ECO:0000256" key="3">
    <source>
        <dbReference type="ARBA" id="ARBA00022833"/>
    </source>
</evidence>
<dbReference type="InterPro" id="IPR004012">
    <property type="entry name" value="Run_dom"/>
</dbReference>
<evidence type="ECO:0008006" key="12">
    <source>
        <dbReference type="Google" id="ProtNLM"/>
    </source>
</evidence>
<dbReference type="SUPFAM" id="SSF101576">
    <property type="entry name" value="Supernatant protein factor (SPF), C-terminal domain"/>
    <property type="match status" value="1"/>
</dbReference>
<accession>A0AAE1NXZ7</accession>
<dbReference type="EMBL" id="JAWZYT010003691">
    <property type="protein sequence ID" value="KAK4297187.1"/>
    <property type="molecule type" value="Genomic_DNA"/>
</dbReference>
<comment type="caution">
    <text evidence="10">The sequence shown here is derived from an EMBL/GenBank/DDBJ whole genome shotgun (WGS) entry which is preliminary data.</text>
</comment>
<feature type="region of interest" description="Disordered" evidence="6">
    <location>
        <begin position="1517"/>
        <end position="1536"/>
    </location>
</feature>
<dbReference type="Pfam" id="PF01363">
    <property type="entry name" value="FYVE"/>
    <property type="match status" value="1"/>
</dbReference>
<dbReference type="InterPro" id="IPR009038">
    <property type="entry name" value="GOLD_dom"/>
</dbReference>
<feature type="coiled-coil region" evidence="5">
    <location>
        <begin position="643"/>
        <end position="677"/>
    </location>
</feature>
<dbReference type="InterPro" id="IPR017455">
    <property type="entry name" value="Znf_FYVE-rel"/>
</dbReference>
<dbReference type="PROSITE" id="PS50866">
    <property type="entry name" value="GOLD"/>
    <property type="match status" value="1"/>
</dbReference>
<evidence type="ECO:0000256" key="4">
    <source>
        <dbReference type="PROSITE-ProRule" id="PRU00091"/>
    </source>
</evidence>
<dbReference type="Proteomes" id="UP001292094">
    <property type="component" value="Unassembled WGS sequence"/>
</dbReference>
<dbReference type="PROSITE" id="PS50178">
    <property type="entry name" value="ZF_FYVE"/>
    <property type="match status" value="1"/>
</dbReference>
<feature type="coiled-coil region" evidence="5">
    <location>
        <begin position="321"/>
        <end position="376"/>
    </location>
</feature>
<evidence type="ECO:0000313" key="10">
    <source>
        <dbReference type="EMBL" id="KAK4297187.1"/>
    </source>
</evidence>
<name>A0AAE1NXZ7_9EUCA</name>
<proteinExistence type="predicted"/>
<evidence type="ECO:0000256" key="1">
    <source>
        <dbReference type="ARBA" id="ARBA00022723"/>
    </source>
</evidence>
<dbReference type="GO" id="GO:0005764">
    <property type="term" value="C:lysosome"/>
    <property type="evidence" value="ECO:0007669"/>
    <property type="project" value="TreeGrafter"/>
</dbReference>
<dbReference type="SUPFAM" id="SSF57903">
    <property type="entry name" value="FYVE/PHD zinc finger"/>
    <property type="match status" value="1"/>
</dbReference>
<protein>
    <recommendedName>
        <fullName evidence="12">FYVE and coiled-coil domain-containing protein 1</fullName>
    </recommendedName>
</protein>
<feature type="compositionally biased region" description="Acidic residues" evidence="6">
    <location>
        <begin position="873"/>
        <end position="905"/>
    </location>
</feature>
<dbReference type="SMART" id="SM00064">
    <property type="entry name" value="FYVE"/>
    <property type="match status" value="1"/>
</dbReference>
<evidence type="ECO:0000259" key="8">
    <source>
        <dbReference type="PROSITE" id="PS50826"/>
    </source>
</evidence>
<dbReference type="Gene3D" id="3.30.40.10">
    <property type="entry name" value="Zinc/RING finger domain, C3HC4 (zinc finger)"/>
    <property type="match status" value="1"/>
</dbReference>
<feature type="compositionally biased region" description="Low complexity" evidence="6">
    <location>
        <begin position="1379"/>
        <end position="1388"/>
    </location>
</feature>
<feature type="domain" description="GOLD" evidence="9">
    <location>
        <begin position="1452"/>
        <end position="1586"/>
    </location>
</feature>
<keyword evidence="1" id="KW-0479">Metal-binding</keyword>
<dbReference type="InterPro" id="IPR037213">
    <property type="entry name" value="Run_dom_sf"/>
</dbReference>
<feature type="compositionally biased region" description="Low complexity" evidence="6">
    <location>
        <begin position="921"/>
        <end position="946"/>
    </location>
</feature>
<feature type="coiled-coil region" evidence="5">
    <location>
        <begin position="422"/>
        <end position="463"/>
    </location>
</feature>
<dbReference type="InterPro" id="IPR000306">
    <property type="entry name" value="Znf_FYVE"/>
</dbReference>
<keyword evidence="2 4" id="KW-0863">Zinc-finger</keyword>
<dbReference type="GO" id="GO:0072383">
    <property type="term" value="P:plus-end-directed vesicle transport along microtubule"/>
    <property type="evidence" value="ECO:0007669"/>
    <property type="project" value="TreeGrafter"/>
</dbReference>
<feature type="region of interest" description="Disordered" evidence="6">
    <location>
        <begin position="1379"/>
        <end position="1407"/>
    </location>
</feature>
<feature type="domain" description="RUN" evidence="8">
    <location>
        <begin position="61"/>
        <end position="194"/>
    </location>
</feature>
<keyword evidence="5" id="KW-0175">Coiled coil</keyword>
<dbReference type="InterPro" id="IPR013083">
    <property type="entry name" value="Znf_RING/FYVE/PHD"/>
</dbReference>
<feature type="compositionally biased region" description="Basic and acidic residues" evidence="6">
    <location>
        <begin position="1255"/>
        <end position="1266"/>
    </location>
</feature>
<feature type="region of interest" description="Disordered" evidence="6">
    <location>
        <begin position="869"/>
        <end position="905"/>
    </location>
</feature>
<feature type="region of interest" description="Disordered" evidence="6">
    <location>
        <begin position="760"/>
        <end position="781"/>
    </location>
</feature>
<feature type="region of interest" description="Disordered" evidence="6">
    <location>
        <begin position="1250"/>
        <end position="1273"/>
    </location>
</feature>
<dbReference type="PANTHER" id="PTHR46753">
    <property type="entry name" value="FYVE AND COILED-COIL DOMAIN-CONTAINING PROTEIN 1"/>
    <property type="match status" value="1"/>
</dbReference>
<feature type="region of interest" description="Disordered" evidence="6">
    <location>
        <begin position="604"/>
        <end position="626"/>
    </location>
</feature>